<name>A0A8J4X9T6_CLAMG</name>
<evidence type="ECO:0000313" key="3">
    <source>
        <dbReference type="Proteomes" id="UP000727407"/>
    </source>
</evidence>
<dbReference type="AlphaFoldDB" id="A0A8J4X9T6"/>
<feature type="region of interest" description="Disordered" evidence="1">
    <location>
        <begin position="170"/>
        <end position="201"/>
    </location>
</feature>
<protein>
    <submittedName>
        <fullName evidence="2">Ankyrin-2 isoform X21</fullName>
    </submittedName>
</protein>
<evidence type="ECO:0000256" key="1">
    <source>
        <dbReference type="SAM" id="MobiDB-lite"/>
    </source>
</evidence>
<evidence type="ECO:0000313" key="2">
    <source>
        <dbReference type="EMBL" id="KAF5907141.1"/>
    </source>
</evidence>
<keyword evidence="3" id="KW-1185">Reference proteome</keyword>
<organism evidence="2 3">
    <name type="scientific">Clarias magur</name>
    <name type="common">Asian catfish</name>
    <name type="synonym">Macropteronotus magur</name>
    <dbReference type="NCBI Taxonomy" id="1594786"/>
    <lineage>
        <taxon>Eukaryota</taxon>
        <taxon>Metazoa</taxon>
        <taxon>Chordata</taxon>
        <taxon>Craniata</taxon>
        <taxon>Vertebrata</taxon>
        <taxon>Euteleostomi</taxon>
        <taxon>Actinopterygii</taxon>
        <taxon>Neopterygii</taxon>
        <taxon>Teleostei</taxon>
        <taxon>Ostariophysi</taxon>
        <taxon>Siluriformes</taxon>
        <taxon>Clariidae</taxon>
        <taxon>Clarias</taxon>
    </lineage>
</organism>
<accession>A0A8J4X9T6</accession>
<feature type="compositionally biased region" description="Basic and acidic residues" evidence="1">
    <location>
        <begin position="452"/>
        <end position="462"/>
    </location>
</feature>
<dbReference type="EMBL" id="QNUK01000025">
    <property type="protein sequence ID" value="KAF5907141.1"/>
    <property type="molecule type" value="Genomic_DNA"/>
</dbReference>
<comment type="caution">
    <text evidence="2">The sequence shown here is derived from an EMBL/GenBank/DDBJ whole genome shotgun (WGS) entry which is preliminary data.</text>
</comment>
<proteinExistence type="predicted"/>
<feature type="compositionally biased region" description="Basic and acidic residues" evidence="1">
    <location>
        <begin position="46"/>
        <end position="55"/>
    </location>
</feature>
<feature type="compositionally biased region" description="Polar residues" evidence="1">
    <location>
        <begin position="613"/>
        <end position="628"/>
    </location>
</feature>
<feature type="region of interest" description="Disordered" evidence="1">
    <location>
        <begin position="608"/>
        <end position="628"/>
    </location>
</feature>
<feature type="region of interest" description="Disordered" evidence="1">
    <location>
        <begin position="755"/>
        <end position="779"/>
    </location>
</feature>
<feature type="region of interest" description="Disordered" evidence="1">
    <location>
        <begin position="46"/>
        <end position="93"/>
    </location>
</feature>
<dbReference type="OrthoDB" id="20872at2759"/>
<reference evidence="2" key="1">
    <citation type="submission" date="2020-07" db="EMBL/GenBank/DDBJ databases">
        <title>Clarias magur genome sequencing, assembly and annotation.</title>
        <authorList>
            <person name="Kushwaha B."/>
            <person name="Kumar R."/>
            <person name="Das P."/>
            <person name="Joshi C.G."/>
            <person name="Kumar D."/>
            <person name="Nagpure N.S."/>
            <person name="Pandey M."/>
            <person name="Agarwal S."/>
            <person name="Srivastava S."/>
            <person name="Singh M."/>
            <person name="Sahoo L."/>
            <person name="Jayasankar P."/>
            <person name="Meher P.K."/>
            <person name="Koringa P.G."/>
            <person name="Iquebal M.A."/>
            <person name="Das S.P."/>
            <person name="Bit A."/>
            <person name="Patnaik S."/>
            <person name="Patel N."/>
            <person name="Shah T.M."/>
            <person name="Hinsu A."/>
            <person name="Jena J.K."/>
        </authorList>
    </citation>
    <scope>NUCLEOTIDE SEQUENCE</scope>
    <source>
        <strain evidence="2">CIFAMagur01</strain>
        <tissue evidence="2">Testis</tissue>
    </source>
</reference>
<sequence length="1030" mass="114605">MVPGNKHVYKTISLNLISHIHDPHYKGEMSSPKIGIFEDTDGRMEVVQSSKRDESNNITDQSGYKMPGDVHNASQLSKKAHETPSSRPLPENHISTLSLTQSGKHDKGSYEFHTEKTADAKSQYEEHENLGISYDLITASPKSVRSVNEFTPDQSIPHDKTLLPYTTAFQYGSRPPSPESVSSVNEFRKLSPDSPTADFLPPSPVPYGHNIQCRQFIHISPAMSHLQKCEGNWMSSEYASLWLETEQRPISPGYVLSECDSRSLSSPSFSFDSTCRCPSPEAVRDIEPTLSMTPDSLIFDIDCRPESPESVTAQTQCKGFMPDNKSHWASDVALLGLTDEQYKTEIEMISASDLATSAKSQRVVSYVLNSGTYHQLVLEPEQEEKIGETRETPLPEMKKIKEISADDREGSSILNTQGNHQKIQIVKQQLEHQQGPEERSGSPTSEVAQQEFKARDPQDKVSEQNIQLNEQNIKIKHTNISVSEEENQSENVNIIEQNRIASSLTREPGVDDPKSLDYIPEGRTVVSSDLDNVHPMISLKQSLEKPKEAAGLCQIHQTPFHFNYQQSHRTVTANLSTSGSSSSEGRNVMSETSFVGSIMFTDLGSVPPETSKLCPNQEPSTNSQLSNEKQGLGTFHHVLCEFEKTESALSTDDLKLVSSEIYPMETALAPSSSEPAQSTQERLMDVDVKAKPRPVQADSLESDTEFFDCQQTFSELSEPELRSEELFDSETVYHVEESLSLPNTPTYDYLLTTPKTTEKSELDSQESPRPASWGSEEIDLPIILEPEDECVGENDEELEYPYAHERSYAEELSPRERGQYDDDDDSLGREIAEELGLLSDSSEEEVLTTRVGDELPEITPHSVTEEQYTDEHGNLVTKKITRKIIRKYVSADGVEREEVMMEGAQQEAIALDDADGFSKVVKRTVVRSAGDQTEVTFSEPVPVCVTTTASEFEGETAQGRKVSKVIKTTVVQGERTEKLIGDPSLSSDLPSAKEDFEKALSYAGGFDKVLLPHLVEKEIVKEDGSMDPHA</sequence>
<dbReference type="Proteomes" id="UP000727407">
    <property type="component" value="Unassembled WGS sequence"/>
</dbReference>
<feature type="region of interest" description="Disordered" evidence="1">
    <location>
        <begin position="806"/>
        <end position="825"/>
    </location>
</feature>
<feature type="region of interest" description="Disordered" evidence="1">
    <location>
        <begin position="427"/>
        <end position="462"/>
    </location>
</feature>
<gene>
    <name evidence="2" type="ORF">DAT39_003249</name>
</gene>